<dbReference type="Proteomes" id="UP000515908">
    <property type="component" value="Chromosome 09"/>
</dbReference>
<reference evidence="1 2" key="1">
    <citation type="submission" date="2020-08" db="EMBL/GenBank/DDBJ databases">
        <authorList>
            <person name="Newling K."/>
            <person name="Davey J."/>
            <person name="Forrester S."/>
        </authorList>
    </citation>
    <scope>NUCLEOTIDE SEQUENCE [LARGE SCALE GENOMIC DNA]</scope>
    <source>
        <strain evidence="2">Crithidia deanei Carvalho (ATCC PRA-265)</strain>
    </source>
</reference>
<protein>
    <submittedName>
        <fullName evidence="1">Uncharacterized protein</fullName>
    </submittedName>
</protein>
<organism evidence="1 2">
    <name type="scientific">Angomonas deanei</name>
    <dbReference type="NCBI Taxonomy" id="59799"/>
    <lineage>
        <taxon>Eukaryota</taxon>
        <taxon>Discoba</taxon>
        <taxon>Euglenozoa</taxon>
        <taxon>Kinetoplastea</taxon>
        <taxon>Metakinetoplastina</taxon>
        <taxon>Trypanosomatida</taxon>
        <taxon>Trypanosomatidae</taxon>
        <taxon>Strigomonadinae</taxon>
        <taxon>Angomonas</taxon>
    </lineage>
</organism>
<dbReference type="EMBL" id="LR877153">
    <property type="protein sequence ID" value="CAD2217465.1"/>
    <property type="molecule type" value="Genomic_DNA"/>
</dbReference>
<keyword evidence="2" id="KW-1185">Reference proteome</keyword>
<evidence type="ECO:0000313" key="2">
    <source>
        <dbReference type="Proteomes" id="UP000515908"/>
    </source>
</evidence>
<evidence type="ECO:0000313" key="1">
    <source>
        <dbReference type="EMBL" id="CAD2217465.1"/>
    </source>
</evidence>
<dbReference type="VEuPathDB" id="TriTrypDB:ADEAN_000494300"/>
<sequence length="71" mass="8142">MSAEDVVTRMKTILLHGEVEGAGLPEETRERYDRFVQQYKNLKTEFKKNPTLRTVYIAIALLSIGEGKDRS</sequence>
<dbReference type="AlphaFoldDB" id="A0A7G2CDG4"/>
<accession>A0A7G2CDG4</accession>
<name>A0A7G2CDG4_9TRYP</name>
<gene>
    <name evidence="1" type="ORF">ADEAN_000494300</name>
</gene>
<proteinExistence type="predicted"/>